<dbReference type="EMBL" id="WTYA01000001">
    <property type="protein sequence ID" value="MXP27319.1"/>
    <property type="molecule type" value="Genomic_DNA"/>
</dbReference>
<feature type="chain" id="PRO_5032502952" evidence="2">
    <location>
        <begin position="27"/>
        <end position="228"/>
    </location>
</feature>
<dbReference type="Gene3D" id="3.30.910.20">
    <property type="entry name" value="Skp domain"/>
    <property type="match status" value="1"/>
</dbReference>
<sequence>MKLLPKTTALATVAVAAAAIAMPATAQVNGIATSSPEVAIAKSQARTTAYEQIGKTYDAQIKQIGQLRQKMAQDQKALDTNNDGQISNEEAKAKPSIVQQLQTTEQQAQTLSQPIAMAQTYALEQIIQQYAAARQQVISQKNIQIMLNPDAVEYGPPTIDVTDDIVAALNQRVPSVTTTPPANWRPSRQAAQLRDSVQNLLIAAAQQQAAQQAATPTTGSTSAKPTGR</sequence>
<comment type="caution">
    <text evidence="3">The sequence shown here is derived from an EMBL/GenBank/DDBJ whole genome shotgun (WGS) entry which is preliminary data.</text>
</comment>
<feature type="compositionally biased region" description="Polar residues" evidence="1">
    <location>
        <begin position="215"/>
        <end position="228"/>
    </location>
</feature>
<accession>A0A845AD57</accession>
<dbReference type="GO" id="GO:0051082">
    <property type="term" value="F:unfolded protein binding"/>
    <property type="evidence" value="ECO:0007669"/>
    <property type="project" value="InterPro"/>
</dbReference>
<dbReference type="SUPFAM" id="SSF111384">
    <property type="entry name" value="OmpH-like"/>
    <property type="match status" value="1"/>
</dbReference>
<dbReference type="SMART" id="SM00935">
    <property type="entry name" value="OmpH"/>
    <property type="match status" value="1"/>
</dbReference>
<protein>
    <submittedName>
        <fullName evidence="3">OmpH family outer membrane protein</fullName>
    </submittedName>
</protein>
<name>A0A845AD57_9SPHN</name>
<keyword evidence="2" id="KW-0732">Signal</keyword>
<proteinExistence type="predicted"/>
<dbReference type="Proteomes" id="UP000439780">
    <property type="component" value="Unassembled WGS sequence"/>
</dbReference>
<dbReference type="Pfam" id="PF03938">
    <property type="entry name" value="OmpH"/>
    <property type="match status" value="1"/>
</dbReference>
<dbReference type="InterPro" id="IPR024930">
    <property type="entry name" value="Skp_dom_sf"/>
</dbReference>
<dbReference type="RefSeq" id="WP_160751622.1">
    <property type="nucleotide sequence ID" value="NZ_WTYA01000001.1"/>
</dbReference>
<evidence type="ECO:0000313" key="3">
    <source>
        <dbReference type="EMBL" id="MXP27319.1"/>
    </source>
</evidence>
<feature type="signal peptide" evidence="2">
    <location>
        <begin position="1"/>
        <end position="26"/>
    </location>
</feature>
<keyword evidence="4" id="KW-1185">Reference proteome</keyword>
<evidence type="ECO:0000313" key="4">
    <source>
        <dbReference type="Proteomes" id="UP000439780"/>
    </source>
</evidence>
<dbReference type="InterPro" id="IPR005632">
    <property type="entry name" value="Chaperone_Skp"/>
</dbReference>
<dbReference type="AlphaFoldDB" id="A0A845AD57"/>
<evidence type="ECO:0000256" key="1">
    <source>
        <dbReference type="SAM" id="MobiDB-lite"/>
    </source>
</evidence>
<dbReference type="OrthoDB" id="7427936at2"/>
<feature type="region of interest" description="Disordered" evidence="1">
    <location>
        <begin position="208"/>
        <end position="228"/>
    </location>
</feature>
<reference evidence="3 4" key="1">
    <citation type="submission" date="2019-12" db="EMBL/GenBank/DDBJ databases">
        <title>Genomic-based taxomic classification of the family Erythrobacteraceae.</title>
        <authorList>
            <person name="Xu L."/>
        </authorList>
    </citation>
    <scope>NUCLEOTIDE SEQUENCE [LARGE SCALE GENOMIC DNA]</scope>
    <source>
        <strain evidence="3 4">KEMB 9005-328</strain>
    </source>
</reference>
<organism evidence="3 4">
    <name type="scientific">Qipengyuania algicida</name>
    <dbReference type="NCBI Taxonomy" id="1836209"/>
    <lineage>
        <taxon>Bacteria</taxon>
        <taxon>Pseudomonadati</taxon>
        <taxon>Pseudomonadota</taxon>
        <taxon>Alphaproteobacteria</taxon>
        <taxon>Sphingomonadales</taxon>
        <taxon>Erythrobacteraceae</taxon>
        <taxon>Qipengyuania</taxon>
    </lineage>
</organism>
<gene>
    <name evidence="3" type="ORF">GRI58_00595</name>
</gene>
<evidence type="ECO:0000256" key="2">
    <source>
        <dbReference type="SAM" id="SignalP"/>
    </source>
</evidence>